<sequence>MRSTRIRRAWATAAVTVLALTTTTGLTTAAAEPSAVRPALSGAVGAVAENGAPQVLHLRSTVDGLNAPATARPGPTEFRVSTTDPASGWISLVRPKPGVTFESFRSSILKMINAVGPDIVEGSAEMREKAELLGGTVIHTNLPASFTRTLTPGTYWFFDYRNIRDANPRHSVLRVDGTVRAATTPFPTATLVSRMIDGQPRWILSGTVRAGRPILFRNEMPEGQNAEAIFFRLADDVTEEDVRAYVDDFGDTGAFPDHAGPLDLEQGTGGLPMNTGEASLLELTLQPGRYVVVDFFSDAEDGSSLLKRGHWEIVEVS</sequence>
<dbReference type="EMBL" id="JBEZUR010000009">
    <property type="protein sequence ID" value="MEU3554275.1"/>
    <property type="molecule type" value="Genomic_DNA"/>
</dbReference>
<feature type="signal peptide" evidence="1">
    <location>
        <begin position="1"/>
        <end position="29"/>
    </location>
</feature>
<gene>
    <name evidence="2" type="ORF">AB0E65_08635</name>
</gene>
<proteinExistence type="predicted"/>
<protein>
    <submittedName>
        <fullName evidence="2">Uncharacterized protein</fullName>
    </submittedName>
</protein>
<dbReference type="Proteomes" id="UP001550850">
    <property type="component" value="Unassembled WGS sequence"/>
</dbReference>
<evidence type="ECO:0000313" key="2">
    <source>
        <dbReference type="EMBL" id="MEU3554275.1"/>
    </source>
</evidence>
<feature type="chain" id="PRO_5046239527" evidence="1">
    <location>
        <begin position="30"/>
        <end position="317"/>
    </location>
</feature>
<keyword evidence="1" id="KW-0732">Signal</keyword>
<organism evidence="2 3">
    <name type="scientific">Streptomyces fragilis</name>
    <dbReference type="NCBI Taxonomy" id="67301"/>
    <lineage>
        <taxon>Bacteria</taxon>
        <taxon>Bacillati</taxon>
        <taxon>Actinomycetota</taxon>
        <taxon>Actinomycetes</taxon>
        <taxon>Kitasatosporales</taxon>
        <taxon>Streptomycetaceae</taxon>
        <taxon>Streptomyces</taxon>
    </lineage>
</organism>
<comment type="caution">
    <text evidence="2">The sequence shown here is derived from an EMBL/GenBank/DDBJ whole genome shotgun (WGS) entry which is preliminary data.</text>
</comment>
<dbReference type="RefSeq" id="WP_108955866.1">
    <property type="nucleotide sequence ID" value="NZ_BEVZ01000006.1"/>
</dbReference>
<evidence type="ECO:0000313" key="3">
    <source>
        <dbReference type="Proteomes" id="UP001550850"/>
    </source>
</evidence>
<keyword evidence="3" id="KW-1185">Reference proteome</keyword>
<name>A0ABV2YEW4_9ACTN</name>
<evidence type="ECO:0000256" key="1">
    <source>
        <dbReference type="SAM" id="SignalP"/>
    </source>
</evidence>
<accession>A0ABV2YEW4</accession>
<reference evidence="2 3" key="1">
    <citation type="submission" date="2024-06" db="EMBL/GenBank/DDBJ databases">
        <title>The Natural Products Discovery Center: Release of the First 8490 Sequenced Strains for Exploring Actinobacteria Biosynthetic Diversity.</title>
        <authorList>
            <person name="Kalkreuter E."/>
            <person name="Kautsar S.A."/>
            <person name="Yang D."/>
            <person name="Bader C.D."/>
            <person name="Teijaro C.N."/>
            <person name="Fluegel L."/>
            <person name="Davis C.M."/>
            <person name="Simpson J.R."/>
            <person name="Lauterbach L."/>
            <person name="Steele A.D."/>
            <person name="Gui C."/>
            <person name="Meng S."/>
            <person name="Li G."/>
            <person name="Viehrig K."/>
            <person name="Ye F."/>
            <person name="Su P."/>
            <person name="Kiefer A.F."/>
            <person name="Nichols A."/>
            <person name="Cepeda A.J."/>
            <person name="Yan W."/>
            <person name="Fan B."/>
            <person name="Jiang Y."/>
            <person name="Adhikari A."/>
            <person name="Zheng C.-J."/>
            <person name="Schuster L."/>
            <person name="Cowan T.M."/>
            <person name="Smanski M.J."/>
            <person name="Chevrette M.G."/>
            <person name="De Carvalho L.P.S."/>
            <person name="Shen B."/>
        </authorList>
    </citation>
    <scope>NUCLEOTIDE SEQUENCE [LARGE SCALE GENOMIC DNA]</scope>
    <source>
        <strain evidence="2 3">NPDC038104</strain>
    </source>
</reference>